<dbReference type="GO" id="GO:0016887">
    <property type="term" value="F:ATP hydrolysis activity"/>
    <property type="evidence" value="ECO:0007669"/>
    <property type="project" value="InterPro"/>
</dbReference>
<dbReference type="SUPFAM" id="SSF52540">
    <property type="entry name" value="P-loop containing nucleoside triphosphate hydrolases"/>
    <property type="match status" value="1"/>
</dbReference>
<keyword evidence="5" id="KW-0472">Membrane</keyword>
<dbReference type="InterPro" id="IPR050352">
    <property type="entry name" value="ABCG_transporters"/>
</dbReference>
<evidence type="ECO:0000256" key="4">
    <source>
        <dbReference type="ARBA" id="ARBA00022989"/>
    </source>
</evidence>
<sequence>GAGKTTLIELLAGKNKDGIASGAVAFFTPSNTPPARRPRIGFVDQADILPSTLTVKEALLFAARLKLPESVSEADKAARVFEVMQQLGISDLADAKIGGTFGQGRGVSGGEMRRISIGLELVARPEILILDEPTSGLDSSSALKVATVLQQLARDPDNPTTVIASIHQPR</sequence>
<evidence type="ECO:0000256" key="1">
    <source>
        <dbReference type="ARBA" id="ARBA00004141"/>
    </source>
</evidence>
<name>A0A0C3L8V9_9AGAM</name>
<keyword evidence="3" id="KW-0812">Transmembrane</keyword>
<dbReference type="PANTHER" id="PTHR48041:SF139">
    <property type="entry name" value="PROTEIN SCARLET"/>
    <property type="match status" value="1"/>
</dbReference>
<evidence type="ECO:0000313" key="7">
    <source>
        <dbReference type="EMBL" id="KIO17857.1"/>
    </source>
</evidence>
<reference evidence="7 8" key="1">
    <citation type="submission" date="2014-04" db="EMBL/GenBank/DDBJ databases">
        <authorList>
            <consortium name="DOE Joint Genome Institute"/>
            <person name="Kuo A."/>
            <person name="Girlanda M."/>
            <person name="Perotto S."/>
            <person name="Kohler A."/>
            <person name="Nagy L.G."/>
            <person name="Floudas D."/>
            <person name="Copeland A."/>
            <person name="Barry K.W."/>
            <person name="Cichocki N."/>
            <person name="Veneault-Fourrey C."/>
            <person name="LaButti K."/>
            <person name="Lindquist E.A."/>
            <person name="Lipzen A."/>
            <person name="Lundell T."/>
            <person name="Morin E."/>
            <person name="Murat C."/>
            <person name="Sun H."/>
            <person name="Tunlid A."/>
            <person name="Henrissat B."/>
            <person name="Grigoriev I.V."/>
            <person name="Hibbett D.S."/>
            <person name="Martin F."/>
            <person name="Nordberg H.P."/>
            <person name="Cantor M.N."/>
            <person name="Hua S.X."/>
        </authorList>
    </citation>
    <scope>NUCLEOTIDE SEQUENCE [LARGE SCALE GENOMIC DNA]</scope>
    <source>
        <strain evidence="7 8">MUT 4182</strain>
    </source>
</reference>
<dbReference type="OrthoDB" id="66620at2759"/>
<keyword evidence="8" id="KW-1185">Reference proteome</keyword>
<dbReference type="GO" id="GO:0005524">
    <property type="term" value="F:ATP binding"/>
    <property type="evidence" value="ECO:0007669"/>
    <property type="project" value="InterPro"/>
</dbReference>
<dbReference type="GO" id="GO:0042626">
    <property type="term" value="F:ATPase-coupled transmembrane transporter activity"/>
    <property type="evidence" value="ECO:0007669"/>
    <property type="project" value="TreeGrafter"/>
</dbReference>
<evidence type="ECO:0000313" key="8">
    <source>
        <dbReference type="Proteomes" id="UP000054248"/>
    </source>
</evidence>
<evidence type="ECO:0000259" key="6">
    <source>
        <dbReference type="Pfam" id="PF00005"/>
    </source>
</evidence>
<organism evidence="7 8">
    <name type="scientific">Tulasnella calospora MUT 4182</name>
    <dbReference type="NCBI Taxonomy" id="1051891"/>
    <lineage>
        <taxon>Eukaryota</taxon>
        <taxon>Fungi</taxon>
        <taxon>Dikarya</taxon>
        <taxon>Basidiomycota</taxon>
        <taxon>Agaricomycotina</taxon>
        <taxon>Agaricomycetes</taxon>
        <taxon>Cantharellales</taxon>
        <taxon>Tulasnellaceae</taxon>
        <taxon>Tulasnella</taxon>
    </lineage>
</organism>
<dbReference type="GO" id="GO:0016020">
    <property type="term" value="C:membrane"/>
    <property type="evidence" value="ECO:0007669"/>
    <property type="project" value="UniProtKB-SubCell"/>
</dbReference>
<reference evidence="8" key="2">
    <citation type="submission" date="2015-01" db="EMBL/GenBank/DDBJ databases">
        <title>Evolutionary Origins and Diversification of the Mycorrhizal Mutualists.</title>
        <authorList>
            <consortium name="DOE Joint Genome Institute"/>
            <consortium name="Mycorrhizal Genomics Consortium"/>
            <person name="Kohler A."/>
            <person name="Kuo A."/>
            <person name="Nagy L.G."/>
            <person name="Floudas D."/>
            <person name="Copeland A."/>
            <person name="Barry K.W."/>
            <person name="Cichocki N."/>
            <person name="Veneault-Fourrey C."/>
            <person name="LaButti K."/>
            <person name="Lindquist E.A."/>
            <person name="Lipzen A."/>
            <person name="Lundell T."/>
            <person name="Morin E."/>
            <person name="Murat C."/>
            <person name="Riley R."/>
            <person name="Ohm R."/>
            <person name="Sun H."/>
            <person name="Tunlid A."/>
            <person name="Henrissat B."/>
            <person name="Grigoriev I.V."/>
            <person name="Hibbett D.S."/>
            <person name="Martin F."/>
        </authorList>
    </citation>
    <scope>NUCLEOTIDE SEQUENCE [LARGE SCALE GENOMIC DNA]</scope>
    <source>
        <strain evidence="8">MUT 4182</strain>
    </source>
</reference>
<dbReference type="AlphaFoldDB" id="A0A0C3L8V9"/>
<proteinExistence type="predicted"/>
<feature type="domain" description="ABC transporter" evidence="6">
    <location>
        <begin position="1"/>
        <end position="135"/>
    </location>
</feature>
<protein>
    <recommendedName>
        <fullName evidence="6">ABC transporter domain-containing protein</fullName>
    </recommendedName>
</protein>
<dbReference type="STRING" id="1051891.A0A0C3L8V9"/>
<dbReference type="InterPro" id="IPR003439">
    <property type="entry name" value="ABC_transporter-like_ATP-bd"/>
</dbReference>
<gene>
    <name evidence="7" type="ORF">M407DRAFT_84544</name>
</gene>
<dbReference type="HOGENOM" id="CLU_000604_1_10_1"/>
<evidence type="ECO:0000256" key="5">
    <source>
        <dbReference type="ARBA" id="ARBA00023136"/>
    </source>
</evidence>
<dbReference type="Proteomes" id="UP000054248">
    <property type="component" value="Unassembled WGS sequence"/>
</dbReference>
<evidence type="ECO:0000256" key="3">
    <source>
        <dbReference type="ARBA" id="ARBA00022692"/>
    </source>
</evidence>
<keyword evidence="2" id="KW-0813">Transport</keyword>
<feature type="non-terminal residue" evidence="7">
    <location>
        <position position="1"/>
    </location>
</feature>
<dbReference type="Gene3D" id="3.40.50.300">
    <property type="entry name" value="P-loop containing nucleotide triphosphate hydrolases"/>
    <property type="match status" value="1"/>
</dbReference>
<evidence type="ECO:0000256" key="2">
    <source>
        <dbReference type="ARBA" id="ARBA00022448"/>
    </source>
</evidence>
<keyword evidence="4" id="KW-1133">Transmembrane helix</keyword>
<dbReference type="EMBL" id="KN823336">
    <property type="protein sequence ID" value="KIO17857.1"/>
    <property type="molecule type" value="Genomic_DNA"/>
</dbReference>
<accession>A0A0C3L8V9</accession>
<dbReference type="Pfam" id="PF00005">
    <property type="entry name" value="ABC_tran"/>
    <property type="match status" value="1"/>
</dbReference>
<dbReference type="InterPro" id="IPR027417">
    <property type="entry name" value="P-loop_NTPase"/>
</dbReference>
<comment type="subcellular location">
    <subcellularLocation>
        <location evidence="1">Membrane</location>
        <topology evidence="1">Multi-pass membrane protein</topology>
    </subcellularLocation>
</comment>
<dbReference type="PANTHER" id="PTHR48041">
    <property type="entry name" value="ABC TRANSPORTER G FAMILY MEMBER 28"/>
    <property type="match status" value="1"/>
</dbReference>